<dbReference type="EMBL" id="JBJUIK010000001">
    <property type="protein sequence ID" value="KAL3536926.1"/>
    <property type="molecule type" value="Genomic_DNA"/>
</dbReference>
<comment type="caution">
    <text evidence="2">Lacks conserved residue(s) required for the propagation of feature annotation.</text>
</comment>
<comment type="similarity">
    <text evidence="3">Belongs to the GRF family.</text>
</comment>
<protein>
    <recommendedName>
        <fullName evidence="3">Growth-regulating factor</fullName>
    </recommendedName>
</protein>
<dbReference type="Proteomes" id="UP001630127">
    <property type="component" value="Unassembled WGS sequence"/>
</dbReference>
<comment type="subcellular location">
    <subcellularLocation>
        <location evidence="3">Nucleus</location>
    </subcellularLocation>
</comment>
<evidence type="ECO:0000313" key="6">
    <source>
        <dbReference type="EMBL" id="KAL3536926.1"/>
    </source>
</evidence>
<keyword evidence="7" id="KW-1185">Reference proteome</keyword>
<comment type="caution">
    <text evidence="6">The sequence shown here is derived from an EMBL/GenBank/DDBJ whole genome shotgun (WGS) entry which is preliminary data.</text>
</comment>
<comment type="function">
    <text evidence="3">Transcription activator.</text>
</comment>
<keyword evidence="3" id="KW-0805">Transcription regulation</keyword>
<keyword evidence="3" id="KW-0010">Activator</keyword>
<dbReference type="GO" id="GO:0005524">
    <property type="term" value="F:ATP binding"/>
    <property type="evidence" value="ECO:0007669"/>
    <property type="project" value="UniProtKB-UniRule"/>
</dbReference>
<dbReference type="AlphaFoldDB" id="A0ABD3B0F4"/>
<evidence type="ECO:0000256" key="2">
    <source>
        <dbReference type="PROSITE-ProRule" id="PRU01002"/>
    </source>
</evidence>
<dbReference type="InterPro" id="IPR031137">
    <property type="entry name" value="GRF"/>
</dbReference>
<dbReference type="Pfam" id="PF08879">
    <property type="entry name" value="WRC"/>
    <property type="match status" value="2"/>
</dbReference>
<reference evidence="6 7" key="1">
    <citation type="submission" date="2024-11" db="EMBL/GenBank/DDBJ databases">
        <title>A near-complete genome assembly of Cinchona calisaya.</title>
        <authorList>
            <person name="Lian D.C."/>
            <person name="Zhao X.W."/>
            <person name="Wei L."/>
        </authorList>
    </citation>
    <scope>NUCLEOTIDE SEQUENCE [LARGE SCALE GENOMIC DNA]</scope>
    <source>
        <tissue evidence="6">Nenye</tissue>
    </source>
</reference>
<feature type="compositionally biased region" description="Low complexity" evidence="4">
    <location>
        <begin position="308"/>
        <end position="317"/>
    </location>
</feature>
<organism evidence="6 7">
    <name type="scientific">Cinchona calisaya</name>
    <dbReference type="NCBI Taxonomy" id="153742"/>
    <lineage>
        <taxon>Eukaryota</taxon>
        <taxon>Viridiplantae</taxon>
        <taxon>Streptophyta</taxon>
        <taxon>Embryophyta</taxon>
        <taxon>Tracheophyta</taxon>
        <taxon>Spermatophyta</taxon>
        <taxon>Magnoliopsida</taxon>
        <taxon>eudicotyledons</taxon>
        <taxon>Gunneridae</taxon>
        <taxon>Pentapetalae</taxon>
        <taxon>asterids</taxon>
        <taxon>lamiids</taxon>
        <taxon>Gentianales</taxon>
        <taxon>Rubiaceae</taxon>
        <taxon>Cinchonoideae</taxon>
        <taxon>Cinchoneae</taxon>
        <taxon>Cinchona</taxon>
    </lineage>
</organism>
<dbReference type="PANTHER" id="PTHR31602:SF81">
    <property type="entry name" value="GROWTH-REGULATING FACTOR 9"/>
    <property type="match status" value="1"/>
</dbReference>
<feature type="domain" description="WRC" evidence="5">
    <location>
        <begin position="3"/>
        <end position="47"/>
    </location>
</feature>
<accession>A0ABD3B0F4</accession>
<sequence>MMDSEPGRCRRTDGKKWRCYKSVVPHQKYCERHMHRGRQRSRKHVEISEAINKSTTLAINSDNFAASVISSSAATTDRGIFAPVSTSLNLAVSCSNAVTVKSVPGTFKGDSASYVNNGIWECKCNTVVRVNNGTTAGSLVRVLADKNNAKYEIDCTGGKGLNFNHISTNKSDWNNLGNKNYCDATVAPGFGLSPKSVLQGGKAAGCSRLNFDSKALAETEPLRCRRTDGKKWRCSRDVVPDKKYCETHLHRGAKKATVDCKLVTNTPAAPIPRSIDTFHTATKVENIINLNTNLSISMAASPQKTSDGDSGSFSSSDATTVTDENGSIAQILTLSP</sequence>
<dbReference type="GO" id="GO:0006351">
    <property type="term" value="P:DNA-templated transcription"/>
    <property type="evidence" value="ECO:0007669"/>
    <property type="project" value="UniProtKB-UniRule"/>
</dbReference>
<dbReference type="PANTHER" id="PTHR31602">
    <property type="entry name" value="GROWTH-REGULATING FACTOR 5"/>
    <property type="match status" value="1"/>
</dbReference>
<feature type="domain" description="WRC" evidence="5">
    <location>
        <begin position="218"/>
        <end position="265"/>
    </location>
</feature>
<comment type="domain">
    <text evidence="3">The QLQ domain and WRC domain may be involved in protein-protein interaction and DNA-binding, respectively.</text>
</comment>
<dbReference type="GO" id="GO:0005634">
    <property type="term" value="C:nucleus"/>
    <property type="evidence" value="ECO:0007669"/>
    <property type="project" value="UniProtKB-SubCell"/>
</dbReference>
<keyword evidence="1 3" id="KW-0539">Nucleus</keyword>
<gene>
    <name evidence="6" type="ORF">ACH5RR_000292</name>
</gene>
<evidence type="ECO:0000259" key="5">
    <source>
        <dbReference type="PROSITE" id="PS51667"/>
    </source>
</evidence>
<dbReference type="PROSITE" id="PS51667">
    <property type="entry name" value="WRC"/>
    <property type="match status" value="2"/>
</dbReference>
<proteinExistence type="inferred from homology"/>
<evidence type="ECO:0000256" key="3">
    <source>
        <dbReference type="RuleBase" id="RU367127"/>
    </source>
</evidence>
<evidence type="ECO:0000256" key="4">
    <source>
        <dbReference type="SAM" id="MobiDB-lite"/>
    </source>
</evidence>
<evidence type="ECO:0000313" key="7">
    <source>
        <dbReference type="Proteomes" id="UP001630127"/>
    </source>
</evidence>
<evidence type="ECO:0000256" key="1">
    <source>
        <dbReference type="ARBA" id="ARBA00023242"/>
    </source>
</evidence>
<dbReference type="InterPro" id="IPR014977">
    <property type="entry name" value="WRC_dom"/>
</dbReference>
<name>A0ABD3B0F4_9GENT</name>
<feature type="region of interest" description="Disordered" evidence="4">
    <location>
        <begin position="300"/>
        <end position="320"/>
    </location>
</feature>
<keyword evidence="3" id="KW-0804">Transcription</keyword>